<keyword evidence="1" id="KW-0732">Signal</keyword>
<organism evidence="4 5">
    <name type="scientific">Paucidesulfovibrio gracilis DSM 16080</name>
    <dbReference type="NCBI Taxonomy" id="1121449"/>
    <lineage>
        <taxon>Bacteria</taxon>
        <taxon>Pseudomonadati</taxon>
        <taxon>Thermodesulfobacteriota</taxon>
        <taxon>Desulfovibrionia</taxon>
        <taxon>Desulfovibrionales</taxon>
        <taxon>Desulfovibrionaceae</taxon>
        <taxon>Paucidesulfovibrio</taxon>
    </lineage>
</organism>
<dbReference type="Pfam" id="PF01551">
    <property type="entry name" value="Peptidase_M23"/>
    <property type="match status" value="1"/>
</dbReference>
<protein>
    <submittedName>
        <fullName evidence="4">Peptidase family M23</fullName>
    </submittedName>
</protein>
<gene>
    <name evidence="4" type="ORF">SAMN02745704_01931</name>
</gene>
<keyword evidence="2" id="KW-1133">Transmembrane helix</keyword>
<evidence type="ECO:0000313" key="5">
    <source>
        <dbReference type="Proteomes" id="UP000190027"/>
    </source>
</evidence>
<keyword evidence="5" id="KW-1185">Reference proteome</keyword>
<evidence type="ECO:0000259" key="3">
    <source>
        <dbReference type="Pfam" id="PF01551"/>
    </source>
</evidence>
<dbReference type="FunFam" id="2.70.70.10:FF:000006">
    <property type="entry name" value="M23 family peptidase"/>
    <property type="match status" value="1"/>
</dbReference>
<keyword evidence="2" id="KW-0472">Membrane</keyword>
<name>A0A1T4X9Y5_9BACT</name>
<dbReference type="PANTHER" id="PTHR21666">
    <property type="entry name" value="PEPTIDASE-RELATED"/>
    <property type="match status" value="1"/>
</dbReference>
<dbReference type="Proteomes" id="UP000190027">
    <property type="component" value="Unassembled WGS sequence"/>
</dbReference>
<dbReference type="InterPro" id="IPR011055">
    <property type="entry name" value="Dup_hybrid_motif"/>
</dbReference>
<dbReference type="CDD" id="cd12797">
    <property type="entry name" value="M23_peptidase"/>
    <property type="match status" value="1"/>
</dbReference>
<feature type="transmembrane region" description="Helical" evidence="2">
    <location>
        <begin position="26"/>
        <end position="47"/>
    </location>
</feature>
<keyword evidence="2" id="KW-0812">Transmembrane</keyword>
<proteinExistence type="predicted"/>
<dbReference type="PANTHER" id="PTHR21666:SF289">
    <property type="entry name" value="L-ALA--D-GLU ENDOPEPTIDASE"/>
    <property type="match status" value="1"/>
</dbReference>
<sequence length="300" mass="33357">MLGANYHFTILDAQGKRVVALHTRTATLLFLLALVLVLGFGAGYQMVRYTHVQDMLAEQHALAALRGQLSSAVLSRSAQLRNMEYHVGRIKDFNTKLRVMLAIGSPVDARTALAHDEIPGRGMRLLPVLLGRNHLRNLGRRADSVYQAMLSEEIQQQRIVHAVSEQMENLATIPVIVPTQGRFSSPFGWRTDPFTGGRRFHKGIDITARTGTPVRVTANGVVEQAAHSPSYGLVIVVRHSDTLRTRYAHLSKFVVAEGQRVLRGQVIGRVGNTGRSVAPHLHYEVHLHNKPVNPRNYILQ</sequence>
<dbReference type="RefSeq" id="WP_078717489.1">
    <property type="nucleotide sequence ID" value="NZ_FUYC01000008.1"/>
</dbReference>
<dbReference type="EMBL" id="FUYC01000008">
    <property type="protein sequence ID" value="SKA85915.1"/>
    <property type="molecule type" value="Genomic_DNA"/>
</dbReference>
<reference evidence="4 5" key="1">
    <citation type="submission" date="2017-02" db="EMBL/GenBank/DDBJ databases">
        <authorList>
            <person name="Peterson S.W."/>
        </authorList>
    </citation>
    <scope>NUCLEOTIDE SEQUENCE [LARGE SCALE GENOMIC DNA]</scope>
    <source>
        <strain evidence="4 5">DSM 16080</strain>
    </source>
</reference>
<dbReference type="OrthoDB" id="9815245at2"/>
<dbReference type="InterPro" id="IPR050570">
    <property type="entry name" value="Cell_wall_metabolism_enzyme"/>
</dbReference>
<accession>A0A1T4X9Y5</accession>
<dbReference type="STRING" id="1121449.SAMN02745704_01931"/>
<dbReference type="AlphaFoldDB" id="A0A1T4X9Y5"/>
<dbReference type="InterPro" id="IPR016047">
    <property type="entry name" value="M23ase_b-sheet_dom"/>
</dbReference>
<evidence type="ECO:0000256" key="2">
    <source>
        <dbReference type="SAM" id="Phobius"/>
    </source>
</evidence>
<dbReference type="GO" id="GO:0004222">
    <property type="term" value="F:metalloendopeptidase activity"/>
    <property type="evidence" value="ECO:0007669"/>
    <property type="project" value="TreeGrafter"/>
</dbReference>
<evidence type="ECO:0000256" key="1">
    <source>
        <dbReference type="ARBA" id="ARBA00022729"/>
    </source>
</evidence>
<evidence type="ECO:0000313" key="4">
    <source>
        <dbReference type="EMBL" id="SKA85915.1"/>
    </source>
</evidence>
<dbReference type="Gene3D" id="2.70.70.10">
    <property type="entry name" value="Glucose Permease (Domain IIA)"/>
    <property type="match status" value="1"/>
</dbReference>
<feature type="domain" description="M23ase beta-sheet core" evidence="3">
    <location>
        <begin position="199"/>
        <end position="294"/>
    </location>
</feature>
<dbReference type="SUPFAM" id="SSF51261">
    <property type="entry name" value="Duplicated hybrid motif"/>
    <property type="match status" value="1"/>
</dbReference>